<name>A0A816CPS1_ADIRI</name>
<comment type="caution">
    <text evidence="3">The sequence shown here is derived from an EMBL/GenBank/DDBJ whole genome shotgun (WGS) entry which is preliminary data.</text>
</comment>
<accession>A0A816CPS1</accession>
<protein>
    <submittedName>
        <fullName evidence="3">Uncharacterized protein</fullName>
    </submittedName>
</protein>
<sequence length="142" mass="16045">MPRSSKKSRPNNEPTESSSGSGSDNDDDQDEMMESNPQENIQIDLEARAPIDTDHDAILYFLEQSFGNTIKKSVLDLKQLTTQLVTQQSCGSVFYQPLDSTMDETDDDDDDNPVLGICSILRFDQQHNKQIQAWLLEKCSEK</sequence>
<dbReference type="AlphaFoldDB" id="A0A816CPS1"/>
<gene>
    <name evidence="3" type="ORF">XAT740_LOCUS50749</name>
</gene>
<comment type="similarity">
    <text evidence="1">Belongs to the BCP1 family.</text>
</comment>
<evidence type="ECO:0000256" key="1">
    <source>
        <dbReference type="ARBA" id="ARBA00006781"/>
    </source>
</evidence>
<reference evidence="3" key="1">
    <citation type="submission" date="2021-02" db="EMBL/GenBank/DDBJ databases">
        <authorList>
            <person name="Nowell W R."/>
        </authorList>
    </citation>
    <scope>NUCLEOTIDE SEQUENCE</scope>
</reference>
<feature type="compositionally biased region" description="Acidic residues" evidence="2">
    <location>
        <begin position="24"/>
        <end position="33"/>
    </location>
</feature>
<dbReference type="PANTHER" id="PTHR13261:SF0">
    <property type="entry name" value="BRCA2 AND CDKN1A-INTERACTING PROTEIN"/>
    <property type="match status" value="1"/>
</dbReference>
<evidence type="ECO:0000313" key="4">
    <source>
        <dbReference type="Proteomes" id="UP000663828"/>
    </source>
</evidence>
<dbReference type="GO" id="GO:0005634">
    <property type="term" value="C:nucleus"/>
    <property type="evidence" value="ECO:0007669"/>
    <property type="project" value="TreeGrafter"/>
</dbReference>
<keyword evidence="4" id="KW-1185">Reference proteome</keyword>
<dbReference type="InterPro" id="IPR025602">
    <property type="entry name" value="BCP1_family"/>
</dbReference>
<dbReference type="Proteomes" id="UP000663828">
    <property type="component" value="Unassembled WGS sequence"/>
</dbReference>
<feature type="non-terminal residue" evidence="3">
    <location>
        <position position="142"/>
    </location>
</feature>
<dbReference type="PANTHER" id="PTHR13261">
    <property type="entry name" value="BRCA2 AND CDKN1A INTERACTING PROTEIN"/>
    <property type="match status" value="1"/>
</dbReference>
<dbReference type="EMBL" id="CAJNOR010007879">
    <property type="protein sequence ID" value="CAF1624778.1"/>
    <property type="molecule type" value="Genomic_DNA"/>
</dbReference>
<evidence type="ECO:0000256" key="2">
    <source>
        <dbReference type="SAM" id="MobiDB-lite"/>
    </source>
</evidence>
<organism evidence="3 4">
    <name type="scientific">Adineta ricciae</name>
    <name type="common">Rotifer</name>
    <dbReference type="NCBI Taxonomy" id="249248"/>
    <lineage>
        <taxon>Eukaryota</taxon>
        <taxon>Metazoa</taxon>
        <taxon>Spiralia</taxon>
        <taxon>Gnathifera</taxon>
        <taxon>Rotifera</taxon>
        <taxon>Eurotatoria</taxon>
        <taxon>Bdelloidea</taxon>
        <taxon>Adinetida</taxon>
        <taxon>Adinetidae</taxon>
        <taxon>Adineta</taxon>
    </lineage>
</organism>
<proteinExistence type="inferred from homology"/>
<feature type="region of interest" description="Disordered" evidence="2">
    <location>
        <begin position="1"/>
        <end position="48"/>
    </location>
</feature>
<dbReference type="Pfam" id="PF13862">
    <property type="entry name" value="BCCIP"/>
    <property type="match status" value="1"/>
</dbReference>
<evidence type="ECO:0000313" key="3">
    <source>
        <dbReference type="EMBL" id="CAF1624778.1"/>
    </source>
</evidence>